<name>A0ABQ7SKU3_PHRPL</name>
<comment type="caution">
    <text evidence="3">The sequence shown here is derived from an EMBL/GenBank/DDBJ whole genome shotgun (WGS) entry which is preliminary data.</text>
</comment>
<accession>A0ABQ7SKU3</accession>
<evidence type="ECO:0000313" key="3">
    <source>
        <dbReference type="EMBL" id="KAH0617971.1"/>
    </source>
</evidence>
<comment type="similarity">
    <text evidence="1">Belongs to the serpin family. Ov-serpin subfamily.</text>
</comment>
<gene>
    <name evidence="3" type="ORF">JD844_016794</name>
</gene>
<protein>
    <recommendedName>
        <fullName evidence="2">Serpin domain-containing protein</fullName>
    </recommendedName>
</protein>
<dbReference type="Proteomes" id="UP000826234">
    <property type="component" value="Unassembled WGS sequence"/>
</dbReference>
<dbReference type="Pfam" id="PF00079">
    <property type="entry name" value="Serpin"/>
    <property type="match status" value="2"/>
</dbReference>
<dbReference type="InterPro" id="IPR023796">
    <property type="entry name" value="Serpin_dom"/>
</dbReference>
<feature type="domain" description="Serpin" evidence="2">
    <location>
        <begin position="13"/>
        <end position="348"/>
    </location>
</feature>
<dbReference type="PANTHER" id="PTHR11461:SF55">
    <property type="entry name" value="SERPIN B5"/>
    <property type="match status" value="1"/>
</dbReference>
<dbReference type="PRINTS" id="PR00676">
    <property type="entry name" value="MASPIN"/>
</dbReference>
<sequence>MDAVQIANTAFAVDVFKKLAEKDKTTNIIFAPLCTSTSLALAYKAAKGDTAAQMKQGLHLENVKDVPFGFQTITADASKLSTFYSLKMVKRVYAEKSLNPTTKFDQSSYLIEKPSKMENILIEGSVNDQTKILLVNAAYFVTNWMKKFPEDQTKECPFRISKTETKPVQMMNLEATFCLGYINDLKTKILELPCHNKHMSMLILLPKDIEDDTTGLEQLEKELTPEKLLQWTNPSVMANAKVNVFLPKFKVEGEYDFKPILESLGMTNMFDENASDFSEMSETKGVILSRVIHKVSLEVVEEGTESRDVPGYRILQHKDEFKADHPFLFFFKHNKTRSIVFAGRFCSP</sequence>
<evidence type="ECO:0000256" key="1">
    <source>
        <dbReference type="ARBA" id="ARBA00006426"/>
    </source>
</evidence>
<evidence type="ECO:0000259" key="2">
    <source>
        <dbReference type="SMART" id="SM00093"/>
    </source>
</evidence>
<dbReference type="PANTHER" id="PTHR11461">
    <property type="entry name" value="SERINE PROTEASE INHIBITOR, SERPIN"/>
    <property type="match status" value="1"/>
</dbReference>
<dbReference type="EMBL" id="JAIPUX010005289">
    <property type="protein sequence ID" value="KAH0617971.1"/>
    <property type="molecule type" value="Genomic_DNA"/>
</dbReference>
<dbReference type="InterPro" id="IPR042185">
    <property type="entry name" value="Serpin_sf_2"/>
</dbReference>
<evidence type="ECO:0000313" key="4">
    <source>
        <dbReference type="Proteomes" id="UP000826234"/>
    </source>
</evidence>
<dbReference type="InterPro" id="IPR000215">
    <property type="entry name" value="Serpin_fam"/>
</dbReference>
<dbReference type="InterPro" id="IPR042178">
    <property type="entry name" value="Serpin_sf_1"/>
</dbReference>
<reference evidence="3 4" key="1">
    <citation type="journal article" date="2022" name="Gigascience">
        <title>A chromosome-level genome assembly and annotation of the desert horned lizard, Phrynosoma platyrhinos, provides insight into chromosomal rearrangements among reptiles.</title>
        <authorList>
            <person name="Koochekian N."/>
            <person name="Ascanio A."/>
            <person name="Farleigh K."/>
            <person name="Card D.C."/>
            <person name="Schield D.R."/>
            <person name="Castoe T.A."/>
            <person name="Jezkova T."/>
        </authorList>
    </citation>
    <scope>NUCLEOTIDE SEQUENCE [LARGE SCALE GENOMIC DNA]</scope>
    <source>
        <strain evidence="3">NK-2021</strain>
    </source>
</reference>
<dbReference type="SMART" id="SM00093">
    <property type="entry name" value="SERPIN"/>
    <property type="match status" value="1"/>
</dbReference>
<dbReference type="InterPro" id="IPR000240">
    <property type="entry name" value="Serpin_B9/Maspin"/>
</dbReference>
<dbReference type="SUPFAM" id="SSF56574">
    <property type="entry name" value="Serpins"/>
    <property type="match status" value="1"/>
</dbReference>
<dbReference type="Gene3D" id="3.30.497.10">
    <property type="entry name" value="Antithrombin, subunit I, domain 2"/>
    <property type="match status" value="2"/>
</dbReference>
<keyword evidence="4" id="KW-1185">Reference proteome</keyword>
<dbReference type="InterPro" id="IPR036186">
    <property type="entry name" value="Serpin_sf"/>
</dbReference>
<dbReference type="Gene3D" id="2.30.39.10">
    <property type="entry name" value="Alpha-1-antitrypsin, domain 1"/>
    <property type="match status" value="1"/>
</dbReference>
<dbReference type="InterPro" id="IPR023795">
    <property type="entry name" value="Serpin_CS"/>
</dbReference>
<organism evidence="3 4">
    <name type="scientific">Phrynosoma platyrhinos</name>
    <name type="common">Desert horned lizard</name>
    <dbReference type="NCBI Taxonomy" id="52577"/>
    <lineage>
        <taxon>Eukaryota</taxon>
        <taxon>Metazoa</taxon>
        <taxon>Chordata</taxon>
        <taxon>Craniata</taxon>
        <taxon>Vertebrata</taxon>
        <taxon>Euteleostomi</taxon>
        <taxon>Lepidosauria</taxon>
        <taxon>Squamata</taxon>
        <taxon>Bifurcata</taxon>
        <taxon>Unidentata</taxon>
        <taxon>Episquamata</taxon>
        <taxon>Toxicofera</taxon>
        <taxon>Iguania</taxon>
        <taxon>Phrynosomatidae</taxon>
        <taxon>Phrynosomatinae</taxon>
        <taxon>Phrynosoma</taxon>
    </lineage>
</organism>
<proteinExistence type="inferred from homology"/>
<dbReference type="PROSITE" id="PS00284">
    <property type="entry name" value="SERPIN"/>
    <property type="match status" value="1"/>
</dbReference>